<evidence type="ECO:0000313" key="3">
    <source>
        <dbReference type="Proteomes" id="UP000070352"/>
    </source>
</evidence>
<organism evidence="2 3">
    <name type="scientific">Tepidibacillus decaturensis</name>
    <dbReference type="NCBI Taxonomy" id="1413211"/>
    <lineage>
        <taxon>Bacteria</taxon>
        <taxon>Bacillati</taxon>
        <taxon>Bacillota</taxon>
        <taxon>Bacilli</taxon>
        <taxon>Bacillales</taxon>
        <taxon>Bacillaceae</taxon>
        <taxon>Tepidibacillus</taxon>
    </lineage>
</organism>
<keyword evidence="3" id="KW-1185">Reference proteome</keyword>
<protein>
    <recommendedName>
        <fullName evidence="1">SipL SPOCS domain-containing protein</fullName>
    </recommendedName>
</protein>
<accession>A0A135L2E6</accession>
<comment type="caution">
    <text evidence="2">The sequence shown here is derived from an EMBL/GenBank/DDBJ whole genome shotgun (WGS) entry which is preliminary data.</text>
</comment>
<dbReference type="OrthoDB" id="2971545at2"/>
<gene>
    <name evidence="2" type="ORF">U473_02880</name>
</gene>
<dbReference type="Pfam" id="PF12673">
    <property type="entry name" value="SipL"/>
    <property type="match status" value="1"/>
</dbReference>
<dbReference type="Proteomes" id="UP000070352">
    <property type="component" value="Unassembled WGS sequence"/>
</dbReference>
<evidence type="ECO:0000259" key="1">
    <source>
        <dbReference type="Pfam" id="PF12673"/>
    </source>
</evidence>
<proteinExistence type="predicted"/>
<dbReference type="RefSeq" id="WP_068723159.1">
    <property type="nucleotide sequence ID" value="NZ_LSKU01000001.1"/>
</dbReference>
<name>A0A135L2E6_9BACI</name>
<evidence type="ECO:0000313" key="2">
    <source>
        <dbReference type="EMBL" id="KXG43087.1"/>
    </source>
</evidence>
<reference evidence="2 3" key="1">
    <citation type="submission" date="2016-02" db="EMBL/GenBank/DDBJ databases">
        <title>Draft Genome for Tepidibacillus decaturensis nov. sp. Strain Z9, an Anaerobic, Moderately Thermophilic and Heterotrophic Bacterium from Deep Subsurface of the Illinois Basin, USA.</title>
        <authorList>
            <person name="Dong Y."/>
            <person name="Chang J.Y."/>
            <person name="Sanford R."/>
            <person name="Fouke B.W."/>
        </authorList>
    </citation>
    <scope>NUCLEOTIDE SEQUENCE [LARGE SCALE GENOMIC DNA]</scope>
    <source>
        <strain evidence="2 3">Z9</strain>
    </source>
</reference>
<sequence length="162" mass="19050">MNIFRDMINYVGIANSEDYPETPICFKQFTLNEKINVPEQKPDIEQILKVMSIVKIINKRLIKTPYNKKIIIDGVVKQIFVYTAATPEQSVHSFNNEIHFCEMIIIDNEVNEDLKQLKIKIVVEDIHVFHHDLRNIQVSKVLCAIIEFDHYLPPPHYDEEEE</sequence>
<feature type="domain" description="SipL SPOCS" evidence="1">
    <location>
        <begin position="43"/>
        <end position="127"/>
    </location>
</feature>
<dbReference type="InterPro" id="IPR024300">
    <property type="entry name" value="SipL_SPOCS_dom"/>
</dbReference>
<dbReference type="AlphaFoldDB" id="A0A135L2E6"/>
<dbReference type="EMBL" id="LSKU01000001">
    <property type="protein sequence ID" value="KXG43087.1"/>
    <property type="molecule type" value="Genomic_DNA"/>
</dbReference>